<evidence type="ECO:0000256" key="1">
    <source>
        <dbReference type="SAM" id="Phobius"/>
    </source>
</evidence>
<dbReference type="RefSeq" id="WP_141162167.1">
    <property type="nucleotide sequence ID" value="NZ_VHQG01000001.1"/>
</dbReference>
<keyword evidence="1" id="KW-0472">Membrane</keyword>
<protein>
    <recommendedName>
        <fullName evidence="4">Signal peptidase I</fullName>
    </recommendedName>
</protein>
<sequence>MLHDAVMTILSMPATGLGADGGSTGSGGSGGELLGPLGQLGGSLILYVLTAIANWPIYAKAGYAGWTAFVPILNIYLLLKIVKFHGAMVLLYLIPLVNIVLALIVALRLGRIFGRSTVFSVFLLWLLAPIGQFIVGYGRSQHHEGVVADWP</sequence>
<keyword evidence="1" id="KW-1133">Transmembrane helix</keyword>
<keyword evidence="1" id="KW-0812">Transmembrane</keyword>
<dbReference type="Proteomes" id="UP000316252">
    <property type="component" value="Unassembled WGS sequence"/>
</dbReference>
<evidence type="ECO:0008006" key="4">
    <source>
        <dbReference type="Google" id="ProtNLM"/>
    </source>
</evidence>
<dbReference type="InterPro" id="IPR043739">
    <property type="entry name" value="DUF5684"/>
</dbReference>
<evidence type="ECO:0000313" key="3">
    <source>
        <dbReference type="Proteomes" id="UP000316252"/>
    </source>
</evidence>
<accession>A0A506YAY6</accession>
<feature type="transmembrane region" description="Helical" evidence="1">
    <location>
        <begin position="89"/>
        <end position="110"/>
    </location>
</feature>
<reference evidence="2 3" key="1">
    <citation type="submission" date="2019-06" db="EMBL/GenBank/DDBJ databases">
        <authorList>
            <person name="Li F."/>
        </authorList>
    </citation>
    <scope>NUCLEOTIDE SEQUENCE [LARGE SCALE GENOMIC DNA]</scope>
    <source>
        <strain evidence="2 3">10F1D-1</strain>
    </source>
</reference>
<keyword evidence="3" id="KW-1185">Reference proteome</keyword>
<dbReference type="Pfam" id="PF18936">
    <property type="entry name" value="DUF5684"/>
    <property type="match status" value="1"/>
</dbReference>
<feature type="transmembrane region" description="Helical" evidence="1">
    <location>
        <begin position="37"/>
        <end position="57"/>
    </location>
</feature>
<name>A0A506YAY6_9MICO</name>
<proteinExistence type="predicted"/>
<feature type="transmembrane region" description="Helical" evidence="1">
    <location>
        <begin position="116"/>
        <end position="135"/>
    </location>
</feature>
<dbReference type="AlphaFoldDB" id="A0A506YAY6"/>
<comment type="caution">
    <text evidence="2">The sequence shown here is derived from an EMBL/GenBank/DDBJ whole genome shotgun (WGS) entry which is preliminary data.</text>
</comment>
<dbReference type="OrthoDB" id="2376202at2"/>
<dbReference type="EMBL" id="VHQG01000001">
    <property type="protein sequence ID" value="TPW77639.1"/>
    <property type="molecule type" value="Genomic_DNA"/>
</dbReference>
<feature type="transmembrane region" description="Helical" evidence="1">
    <location>
        <begin position="63"/>
        <end position="82"/>
    </location>
</feature>
<gene>
    <name evidence="2" type="ORF">FJ657_02965</name>
</gene>
<evidence type="ECO:0000313" key="2">
    <source>
        <dbReference type="EMBL" id="TPW77639.1"/>
    </source>
</evidence>
<organism evidence="2 3">
    <name type="scientific">Schumannella soli</name>
    <dbReference type="NCBI Taxonomy" id="2590779"/>
    <lineage>
        <taxon>Bacteria</taxon>
        <taxon>Bacillati</taxon>
        <taxon>Actinomycetota</taxon>
        <taxon>Actinomycetes</taxon>
        <taxon>Micrococcales</taxon>
        <taxon>Microbacteriaceae</taxon>
        <taxon>Schumannella</taxon>
    </lineage>
</organism>